<evidence type="ECO:0000313" key="1">
    <source>
        <dbReference type="EMBL" id="KAJ3559455.1"/>
    </source>
</evidence>
<keyword evidence="2" id="KW-1185">Reference proteome</keyword>
<dbReference type="EMBL" id="JANHOG010000024">
    <property type="protein sequence ID" value="KAJ3559455.1"/>
    <property type="molecule type" value="Genomic_DNA"/>
</dbReference>
<accession>A0ACC1TEZ9</accession>
<reference evidence="1" key="1">
    <citation type="submission" date="2022-07" db="EMBL/GenBank/DDBJ databases">
        <title>Genome Sequence of Phlebia brevispora.</title>
        <authorList>
            <person name="Buettner E."/>
        </authorList>
    </citation>
    <scope>NUCLEOTIDE SEQUENCE</scope>
    <source>
        <strain evidence="1">MPL23</strain>
    </source>
</reference>
<organism evidence="1 2">
    <name type="scientific">Phlebia brevispora</name>
    <dbReference type="NCBI Taxonomy" id="194682"/>
    <lineage>
        <taxon>Eukaryota</taxon>
        <taxon>Fungi</taxon>
        <taxon>Dikarya</taxon>
        <taxon>Basidiomycota</taxon>
        <taxon>Agaricomycotina</taxon>
        <taxon>Agaricomycetes</taxon>
        <taxon>Polyporales</taxon>
        <taxon>Meruliaceae</taxon>
        <taxon>Phlebia</taxon>
    </lineage>
</organism>
<comment type="caution">
    <text evidence="1">The sequence shown here is derived from an EMBL/GenBank/DDBJ whole genome shotgun (WGS) entry which is preliminary data.</text>
</comment>
<gene>
    <name evidence="1" type="ORF">NM688_g327</name>
</gene>
<evidence type="ECO:0000313" key="2">
    <source>
        <dbReference type="Proteomes" id="UP001148662"/>
    </source>
</evidence>
<name>A0ACC1TEZ9_9APHY</name>
<sequence>MDSNPNNHQNRFQDARAGLHHERTVITPQNAASAHATYVAAPAYMPMAPPPAPAPYAPALHNRRSISSIREPYTRALEESDSELHDGPSEPCSAMSSGSESQATSAKPAFGSKRNSSKPPSARGLRQTDLEKLYQVFDAIKKCGWSLLGFLDMLFRVKDSEGKIIRRDRRHATTVSRFLQESGVGKILKCWFEDPSGRPDSDSEEAQLMYTTDVPYLELTHARTIITSFAAQLVRDEMLREVRKVVKRESGLQGTGTSERGRKEMSWADIGPNTLRDVMRIIQECQPLTWQLVKELITPPVRKKNGVLVVRKSRPPELTSTEIISTINFARVNTARRLPAARAVLYFACGAQQTLFTYGCRVGHLLSWKATCRLLRRLGAQTSAEIRELGCSEAKAGIVRFDNVQRWFKQRELRMGREDRMNIGVAATVAEVIDFDPEAFDLDEHLAEIRRNKRDHLRVDDFLALIDLDHMYLMGELQWLETVVNIVPQLRRYKPRLAEIRRTEGAKLRVPVHRTVVHPLGTVAKNEAVTVELRDALLDFLAQMGIKEGGGHKRQVVYVGGDGMSFEKTIVCQYYSQFEEDDVRSLVVIEPFLEIWHTAWTNLSSIFEAHWGDPLTKDPSRLAHNAAKIGQKAPANLKKVDFYPASFFAYLILDARMLDCWRLHFETIDLFEHFKQLEAEEKLPTLEELRVAARILYRRYSSRHAYYCAMHGENIPGTAEYIPAGTPWTAPIQDETSRLAPPKGNAKKKKASELQESVNEAFVGDQCLAQSIMFMNVTLISREIASAIADGDIGRVYEGIKYLLFTFAGSKHHPRYATLLLEQVTRLEWETNPKRKAIFFKNWLVNTAGEAGRFKPGDIMQEALNLVLEEMIRRNDTDWDTPRVREVIAPNVAFMNDLKNHWGDGLGLAPRRSRHPEPHSRPEMRTLLQVYNQEELHMFRAGRSYDRNAEDVDTFAKGIAALEKGKLKRWIDTTIRARNLAHQHATQDTVQMDTIFNFDDDGDDNNDGEAEHLTAGGFTWRDGELIVETEVRDDENEQGYDESDDSDDTDNDSSRYVHLAFSSLTCH</sequence>
<protein>
    <submittedName>
        <fullName evidence="1">Uncharacterized protein</fullName>
    </submittedName>
</protein>
<dbReference type="Proteomes" id="UP001148662">
    <property type="component" value="Unassembled WGS sequence"/>
</dbReference>
<proteinExistence type="predicted"/>